<keyword evidence="1" id="KW-1133">Transmembrane helix</keyword>
<reference evidence="2 3" key="1">
    <citation type="journal article" date="1998" name="Science">
        <title>Genome sequence of the nematode C. elegans: a platform for investigating biology.</title>
        <authorList>
            <consortium name="The C. elegans sequencing consortium"/>
            <person name="Sulson J.E."/>
            <person name="Waterston R."/>
        </authorList>
    </citation>
    <scope>NUCLEOTIDE SEQUENCE [LARGE SCALE GENOMIC DNA]</scope>
    <source>
        <strain evidence="2 3">Bristol N2</strain>
    </source>
</reference>
<evidence type="ECO:0000313" key="3">
    <source>
        <dbReference type="Proteomes" id="UP000001940"/>
    </source>
</evidence>
<dbReference type="AGR" id="WB:WBGene00009810"/>
<dbReference type="OrthoDB" id="5792363at2759"/>
<dbReference type="InParanoid" id="Q20527"/>
<keyword evidence="2" id="KW-0675">Receptor</keyword>
<dbReference type="FunCoup" id="Q20527">
    <property type="interactions" value="2"/>
</dbReference>
<evidence type="ECO:0000313" key="4">
    <source>
        <dbReference type="WormBase" id="F47B8.9a"/>
    </source>
</evidence>
<organism evidence="2 3">
    <name type="scientific">Caenorhabditis elegans</name>
    <dbReference type="NCBI Taxonomy" id="6239"/>
    <lineage>
        <taxon>Eukaryota</taxon>
        <taxon>Metazoa</taxon>
        <taxon>Ecdysozoa</taxon>
        <taxon>Nematoda</taxon>
        <taxon>Chromadorea</taxon>
        <taxon>Rhabditida</taxon>
        <taxon>Rhabditina</taxon>
        <taxon>Rhabditomorpha</taxon>
        <taxon>Rhabditoidea</taxon>
        <taxon>Rhabditidae</taxon>
        <taxon>Peloderinae</taxon>
        <taxon>Caenorhabditis</taxon>
    </lineage>
</organism>
<dbReference type="PANTHER" id="PTHR47758">
    <property type="entry name" value="SERPENTINE RECEPTOR, CLASS M-RELATED"/>
    <property type="match status" value="1"/>
</dbReference>
<keyword evidence="1" id="KW-0472">Membrane</keyword>
<dbReference type="PIR" id="T22351">
    <property type="entry name" value="T22351"/>
</dbReference>
<dbReference type="UCSC" id="F47B8.9a">
    <property type="organism name" value="c. elegans"/>
</dbReference>
<dbReference type="HOGENOM" id="CLU_069216_0_0_1"/>
<dbReference type="SMR" id="Q20527"/>
<gene>
    <name evidence="2 4" type="primary">srm-6</name>
    <name evidence="2" type="ORF">CELE_F47B8.9</name>
    <name evidence="4" type="ORF">F47B8.9</name>
</gene>
<dbReference type="WormBase" id="F47B8.9a">
    <property type="protein sequence ID" value="CE38190"/>
    <property type="gene ID" value="WBGene00009810"/>
    <property type="gene designation" value="srm-6"/>
</dbReference>
<dbReference type="eggNOG" id="ENOG502TH5K">
    <property type="taxonomic scope" value="Eukaryota"/>
</dbReference>
<sequence>MAIQILNGASPEVATTTAIYAWWNNVAACLILIPLISISTFILLKGKTILKHMKYAIGIYKLLDVAFSVLFVLACPIFVAVETSDGFEGLMIVNAGVSMPAVLTMTLLMFSIVLLTQQIFSSPTIYFIRYLQICRRGVHPSHAVIIIIINLFFLSLSSGVLCYSSYPVIDDVINLSGIAVSYVGHETSFLVLSVDKTATSISAYVSSITYVSILLVAVVAMIFFYFKINSKMNSNLNMSENLKKMQKQANQILTMQFILTLIFIQLPFFYSVLGPLAGLSQKLATYLLSILFVWGPVINTVSIFVFKTEVRQKFCGCSKEVETTVINVADRSAMKPDM</sequence>
<dbReference type="InterPro" id="IPR019422">
    <property type="entry name" value="7TM_GPCR_serpentine_rcpt_Srh"/>
</dbReference>
<dbReference type="AlphaFoldDB" id="Q20527"/>
<protein>
    <submittedName>
        <fullName evidence="2">Serpentine Receptor, class M</fullName>
    </submittedName>
</protein>
<feature type="transmembrane region" description="Helical" evidence="1">
    <location>
        <begin position="252"/>
        <end position="273"/>
    </location>
</feature>
<feature type="transmembrane region" description="Helical" evidence="1">
    <location>
        <begin position="285"/>
        <end position="306"/>
    </location>
</feature>
<dbReference type="Proteomes" id="UP000001940">
    <property type="component" value="Chromosome V"/>
</dbReference>
<feature type="transmembrane region" description="Helical" evidence="1">
    <location>
        <begin position="143"/>
        <end position="166"/>
    </location>
</feature>
<dbReference type="PANTHER" id="PTHR47758:SF4">
    <property type="entry name" value="SERPENTINE RECEPTOR, CLASS M"/>
    <property type="match status" value="1"/>
</dbReference>
<keyword evidence="1" id="KW-0812">Transmembrane</keyword>
<dbReference type="RefSeq" id="NP_506555.2">
    <property type="nucleotide sequence ID" value="NM_074154.5"/>
</dbReference>
<feature type="transmembrane region" description="Helical" evidence="1">
    <location>
        <begin position="201"/>
        <end position="226"/>
    </location>
</feature>
<evidence type="ECO:0000313" key="2">
    <source>
        <dbReference type="EMBL" id="CAB01202.2"/>
    </source>
</evidence>
<dbReference type="EMBL" id="BX284605">
    <property type="protein sequence ID" value="CAB01202.2"/>
    <property type="molecule type" value="Genomic_DNA"/>
</dbReference>
<feature type="transmembrane region" description="Helical" evidence="1">
    <location>
        <begin position="56"/>
        <end position="81"/>
    </location>
</feature>
<dbReference type="PhylomeDB" id="Q20527"/>
<accession>Q20527</accession>
<evidence type="ECO:0000256" key="1">
    <source>
        <dbReference type="SAM" id="Phobius"/>
    </source>
</evidence>
<dbReference type="PaxDb" id="6239-F47B8.9a"/>
<name>Q20527_CAEEL</name>
<dbReference type="STRING" id="6239.F47B8.9a.1"/>
<keyword evidence="3" id="KW-1185">Reference proteome</keyword>
<dbReference type="OMA" id="FIFKTQV"/>
<feature type="transmembrane region" description="Helical" evidence="1">
    <location>
        <begin position="20"/>
        <end position="44"/>
    </location>
</feature>
<dbReference type="CTD" id="179931"/>
<dbReference type="ExpressionAtlas" id="Q20527">
    <property type="expression patterns" value="baseline and differential"/>
</dbReference>
<dbReference type="GeneID" id="179931"/>
<feature type="transmembrane region" description="Helical" evidence="1">
    <location>
        <begin position="101"/>
        <end position="131"/>
    </location>
</feature>
<proteinExistence type="predicted"/>
<dbReference type="Pfam" id="PF10318">
    <property type="entry name" value="7TM_GPCR_Srh"/>
    <property type="match status" value="1"/>
</dbReference>
<dbReference type="KEGG" id="cel:CELE_F47B8.9"/>